<dbReference type="Proteomes" id="UP001177003">
    <property type="component" value="Chromosome 4"/>
</dbReference>
<evidence type="ECO:0000313" key="2">
    <source>
        <dbReference type="EMBL" id="CAI9281191.1"/>
    </source>
</evidence>
<protein>
    <submittedName>
        <fullName evidence="2">Uncharacterized protein</fullName>
    </submittedName>
</protein>
<gene>
    <name evidence="2" type="ORF">LSALG_LOCUS20903</name>
</gene>
<accession>A0AA35YW49</accession>
<feature type="compositionally biased region" description="Polar residues" evidence="1">
    <location>
        <begin position="1"/>
        <end position="12"/>
    </location>
</feature>
<organism evidence="2 3">
    <name type="scientific">Lactuca saligna</name>
    <name type="common">Willowleaf lettuce</name>
    <dbReference type="NCBI Taxonomy" id="75948"/>
    <lineage>
        <taxon>Eukaryota</taxon>
        <taxon>Viridiplantae</taxon>
        <taxon>Streptophyta</taxon>
        <taxon>Embryophyta</taxon>
        <taxon>Tracheophyta</taxon>
        <taxon>Spermatophyta</taxon>
        <taxon>Magnoliopsida</taxon>
        <taxon>eudicotyledons</taxon>
        <taxon>Gunneridae</taxon>
        <taxon>Pentapetalae</taxon>
        <taxon>asterids</taxon>
        <taxon>campanulids</taxon>
        <taxon>Asterales</taxon>
        <taxon>Asteraceae</taxon>
        <taxon>Cichorioideae</taxon>
        <taxon>Cichorieae</taxon>
        <taxon>Lactucinae</taxon>
        <taxon>Lactuca</taxon>
    </lineage>
</organism>
<feature type="compositionally biased region" description="Polar residues" evidence="1">
    <location>
        <begin position="50"/>
        <end position="61"/>
    </location>
</feature>
<proteinExistence type="predicted"/>
<feature type="region of interest" description="Disordered" evidence="1">
    <location>
        <begin position="1"/>
        <end position="61"/>
    </location>
</feature>
<dbReference type="EMBL" id="OX465080">
    <property type="protein sequence ID" value="CAI9281191.1"/>
    <property type="molecule type" value="Genomic_DNA"/>
</dbReference>
<sequence>MTLNPTASSSEDQPPPPLLRNNPPPSTFKNNQPPPPIPRNNPPPPLINHSPHTPSSPHDTLLQTDDAKKVENNQEHVMMTTTSSQSETDDYEGFVDFDFMEEIVVPLSFLYANAYSEGRFHKEVTLISSLMTISSILEKERLSSLVEKMMVKLEVRQLLVVLLYLLPRNSREERRLLKLSQTIASADAQETSIQDFNIDVAK</sequence>
<keyword evidence="3" id="KW-1185">Reference proteome</keyword>
<evidence type="ECO:0000256" key="1">
    <source>
        <dbReference type="SAM" id="MobiDB-lite"/>
    </source>
</evidence>
<dbReference type="AlphaFoldDB" id="A0AA35YW49"/>
<reference evidence="2" key="1">
    <citation type="submission" date="2023-04" db="EMBL/GenBank/DDBJ databases">
        <authorList>
            <person name="Vijverberg K."/>
            <person name="Xiong W."/>
            <person name="Schranz E."/>
        </authorList>
    </citation>
    <scope>NUCLEOTIDE SEQUENCE</scope>
</reference>
<evidence type="ECO:0000313" key="3">
    <source>
        <dbReference type="Proteomes" id="UP001177003"/>
    </source>
</evidence>
<name>A0AA35YW49_LACSI</name>
<feature type="compositionally biased region" description="Pro residues" evidence="1">
    <location>
        <begin position="13"/>
        <end position="46"/>
    </location>
</feature>